<dbReference type="Pfam" id="PF20653">
    <property type="entry name" value="COG6_C"/>
    <property type="match status" value="1"/>
</dbReference>
<keyword evidence="13" id="KW-1133">Transmembrane helix</keyword>
<feature type="compositionally biased region" description="Basic residues" evidence="12">
    <location>
        <begin position="483"/>
        <end position="494"/>
    </location>
</feature>
<sequence length="1075" mass="118511">MVTGGLAPGLSRKLKKVLECRTDTPEVLASLNTLSTFYTENTPQARRNLRSTIEKRSLQINLDFLRASQAAQLALDRVEDEVNSLADCCDKIAKALSSCSASTGDIINSTERLNQELEVTTQKQQIVSYFLRDYQLSPQEISALRDEELNENFFKALSHVQEIHANCKILLRTHHQRAGLELMDMMAMYQEGAYERLCRWVQAECRKLGDTDNPEVGDLLKTAVRCLKERPVLFKYCAEEVANMRHNALFRRFISALTRGGPGGMPRPIEVHAHDPLRYVGDMLGWLHQALASERELVLALLDPDALIETGSAANPFNKNVENDFGKIEADLTFVLDRIFEGVCRPFKVRVEQVLQSQPSLIISYKLSNTLEFYSYTISDLLGRETSLCNTLWALKDAAQKTFFEILKSRGEKLLRYPPLVAVDLSPAPAVREGVSVLLEIIDTYNSMMVPASGKKPPFDPVISALLDPIIQMCEQAAEAHKSKGAGHSSRRSRMSSDSGQLSKSAVDAILSNNNSATFSQNTEAPSKIFLINCLCAIQQPLLGHEVAAEYAKKLGTTIDNHVNVLVEKEVDTILRRCDLSTKMHHFHNWFNEDTTAGTPLAELEDTTPASLSECLKAFFGFILGSDSSLPEFEQMQVPKLRSDACIQVAKLEESWNLTKSNVKVGVNGRDVTVKGKGTRKMAAGMNAGAPEREARRAHASMALVQLFNGGYHVITKVALNVGVNQLVFCVFRDLLALSLLAPLGYVREKRIRPPMTKRLLLSFFFLGLTGIFGNQLLFLIGLSYTNPTYAAAIQPSIPVFTFLLAVMMGTERVNLLKTEGQAKVGGTLICVSGAILMVLFRGPALIGQKDADFALNDISARGQPEPSGWLVSTLLGFGLEHWHIGVLCLIGNCMCMATFLAIQAPVLAKYPANISVTAFSYFFGAMLMVTTSFFMTNESTDWRLTRSELLAVLYAGIIASALNHGLLTWSNKILGPALVALYNPLQPAASAFLSRVFLGSPIYLGSVLGGFLIIAGLYMVTWASYRERHKAMGMLPHVSRSSEPLVHKDASINKNPYQRGHIFLGPGLSAKPSD</sequence>
<comment type="caution">
    <text evidence="17">The sequence shown here is derived from an EMBL/GenBank/DDBJ whole genome shotgun (WGS) entry which is preliminary data.</text>
</comment>
<dbReference type="PANTHER" id="PTHR21506">
    <property type="entry name" value="COMPONENT OF OLIGOMERIC GOLGI COMPLEX 6"/>
    <property type="match status" value="1"/>
</dbReference>
<feature type="region of interest" description="Disordered" evidence="12">
    <location>
        <begin position="481"/>
        <end position="501"/>
    </location>
</feature>
<feature type="transmembrane region" description="Helical" evidence="13">
    <location>
        <begin position="915"/>
        <end position="936"/>
    </location>
</feature>
<evidence type="ECO:0000313" key="17">
    <source>
        <dbReference type="EMBL" id="KAG8486499.1"/>
    </source>
</evidence>
<dbReference type="SMART" id="SM01087">
    <property type="entry name" value="COG6"/>
    <property type="match status" value="1"/>
</dbReference>
<evidence type="ECO:0000256" key="4">
    <source>
        <dbReference type="ARBA" id="ARBA00011023"/>
    </source>
</evidence>
<evidence type="ECO:0000256" key="1">
    <source>
        <dbReference type="ARBA" id="ARBA00004141"/>
    </source>
</evidence>
<comment type="similarity">
    <text evidence="3">Belongs to the drug/metabolite transporter (DMT) superfamily. Plant drug/metabolite exporter (P-DME) (TC 2.A.7.4) family.</text>
</comment>
<dbReference type="InterPro" id="IPR000620">
    <property type="entry name" value="EamA_dom"/>
</dbReference>
<evidence type="ECO:0000256" key="9">
    <source>
        <dbReference type="ARBA" id="ARBA00023136"/>
    </source>
</evidence>
<proteinExistence type="inferred from homology"/>
<evidence type="ECO:0000256" key="6">
    <source>
        <dbReference type="ARBA" id="ARBA00022448"/>
    </source>
</evidence>
<evidence type="ECO:0000259" key="15">
    <source>
        <dbReference type="Pfam" id="PF06419"/>
    </source>
</evidence>
<evidence type="ECO:0000256" key="3">
    <source>
        <dbReference type="ARBA" id="ARBA00007635"/>
    </source>
</evidence>
<dbReference type="SUPFAM" id="SSF103481">
    <property type="entry name" value="Multidrug resistance efflux transporter EmrE"/>
    <property type="match status" value="2"/>
</dbReference>
<comment type="function">
    <text evidence="11">Required for normal Golgi function.</text>
</comment>
<accession>A0A8J5ZEA4</accession>
<organism evidence="17 18">
    <name type="scientific">Gossypium anomalum</name>
    <dbReference type="NCBI Taxonomy" id="47600"/>
    <lineage>
        <taxon>Eukaryota</taxon>
        <taxon>Viridiplantae</taxon>
        <taxon>Streptophyta</taxon>
        <taxon>Embryophyta</taxon>
        <taxon>Tracheophyta</taxon>
        <taxon>Spermatophyta</taxon>
        <taxon>Magnoliopsida</taxon>
        <taxon>eudicotyledons</taxon>
        <taxon>Gunneridae</taxon>
        <taxon>Pentapetalae</taxon>
        <taxon>rosids</taxon>
        <taxon>malvids</taxon>
        <taxon>Malvales</taxon>
        <taxon>Malvaceae</taxon>
        <taxon>Malvoideae</taxon>
        <taxon>Gossypium</taxon>
    </lineage>
</organism>
<feature type="transmembrane region" description="Helical" evidence="13">
    <location>
        <begin position="1003"/>
        <end position="1026"/>
    </location>
</feature>
<keyword evidence="6 11" id="KW-0813">Transport</keyword>
<reference evidence="17 18" key="1">
    <citation type="journal article" date="2021" name="bioRxiv">
        <title>The Gossypium anomalum genome as a resource for cotton improvement and evolutionary analysis of hybrid incompatibility.</title>
        <authorList>
            <person name="Grover C.E."/>
            <person name="Yuan D."/>
            <person name="Arick M.A."/>
            <person name="Miller E.R."/>
            <person name="Hu G."/>
            <person name="Peterson D.G."/>
            <person name="Wendel J.F."/>
            <person name="Udall J.A."/>
        </authorList>
    </citation>
    <scope>NUCLEOTIDE SEQUENCE [LARGE SCALE GENOMIC DNA]</scope>
    <source>
        <strain evidence="17">JFW-Udall</strain>
        <tissue evidence="17">Leaf</tissue>
    </source>
</reference>
<evidence type="ECO:0000256" key="8">
    <source>
        <dbReference type="ARBA" id="ARBA00023034"/>
    </source>
</evidence>
<evidence type="ECO:0000256" key="10">
    <source>
        <dbReference type="ARBA" id="ARBA00031348"/>
    </source>
</evidence>
<feature type="transmembrane region" description="Helical" evidence="13">
    <location>
        <begin position="883"/>
        <end position="903"/>
    </location>
</feature>
<comment type="similarity">
    <text evidence="4 11">Belongs to the COG6 family.</text>
</comment>
<keyword evidence="7 11" id="KW-0653">Protein transport</keyword>
<feature type="domain" description="Conserved Oligomeric Golgi complex subunit 6 C-terminal" evidence="16">
    <location>
        <begin position="176"/>
        <end position="651"/>
    </location>
</feature>
<evidence type="ECO:0000259" key="16">
    <source>
        <dbReference type="Pfam" id="PF20653"/>
    </source>
</evidence>
<evidence type="ECO:0000313" key="18">
    <source>
        <dbReference type="Proteomes" id="UP000701853"/>
    </source>
</evidence>
<evidence type="ECO:0000259" key="14">
    <source>
        <dbReference type="Pfam" id="PF00892"/>
    </source>
</evidence>
<evidence type="ECO:0000256" key="2">
    <source>
        <dbReference type="ARBA" id="ARBA00004395"/>
    </source>
</evidence>
<feature type="transmembrane region" description="Helical" evidence="13">
    <location>
        <begin position="789"/>
        <end position="811"/>
    </location>
</feature>
<feature type="transmembrane region" description="Helical" evidence="13">
    <location>
        <begin position="823"/>
        <end position="841"/>
    </location>
</feature>
<dbReference type="Proteomes" id="UP000701853">
    <property type="component" value="Chromosome 8"/>
</dbReference>
<name>A0A8J5ZEA4_9ROSI</name>
<feature type="transmembrane region" description="Helical" evidence="13">
    <location>
        <begin position="759"/>
        <end position="783"/>
    </location>
</feature>
<evidence type="ECO:0000256" key="5">
    <source>
        <dbReference type="ARBA" id="ARBA00020973"/>
    </source>
</evidence>
<dbReference type="InterPro" id="IPR048369">
    <property type="entry name" value="COG6_C"/>
</dbReference>
<comment type="subunit">
    <text evidence="11">Component of the conserved oligomeric Golgi complex.</text>
</comment>
<dbReference type="GO" id="GO:0006891">
    <property type="term" value="P:intra-Golgi vesicle-mediated transport"/>
    <property type="evidence" value="ECO:0007669"/>
    <property type="project" value="UniProtKB-UniRule"/>
</dbReference>
<dbReference type="Pfam" id="PF00892">
    <property type="entry name" value="EamA"/>
    <property type="match status" value="2"/>
</dbReference>
<keyword evidence="13" id="KW-0812">Transmembrane</keyword>
<dbReference type="OrthoDB" id="272987at2759"/>
<feature type="transmembrane region" description="Helical" evidence="13">
    <location>
        <begin position="948"/>
        <end position="967"/>
    </location>
</feature>
<comment type="subcellular location">
    <subcellularLocation>
        <location evidence="2 11">Golgi apparatus membrane</location>
        <topology evidence="2 11">Peripheral membrane protein</topology>
    </subcellularLocation>
    <subcellularLocation>
        <location evidence="1">Membrane</location>
        <topology evidence="1">Multi-pass membrane protein</topology>
    </subcellularLocation>
</comment>
<feature type="domain" description="EamA" evidence="14">
    <location>
        <begin position="885"/>
        <end position="1022"/>
    </location>
</feature>
<dbReference type="InterPro" id="IPR048368">
    <property type="entry name" value="COG6_N"/>
</dbReference>
<keyword evidence="18" id="KW-1185">Reference proteome</keyword>
<dbReference type="InterPro" id="IPR010490">
    <property type="entry name" value="COG6"/>
</dbReference>
<dbReference type="InterPro" id="IPR037185">
    <property type="entry name" value="EmrE-like"/>
</dbReference>
<keyword evidence="8 11" id="KW-0333">Golgi apparatus</keyword>
<protein>
    <recommendedName>
        <fullName evidence="5 11">Conserved oligomeric Golgi complex subunit 6</fullName>
        <shortName evidence="11">COG complex subunit 6</shortName>
    </recommendedName>
    <alternativeName>
        <fullName evidence="10 11">Component of oligomeric Golgi complex 6</fullName>
    </alternativeName>
</protein>
<gene>
    <name evidence="17" type="ORF">CXB51_019851</name>
</gene>
<feature type="domain" description="EamA" evidence="14">
    <location>
        <begin position="702"/>
        <end position="839"/>
    </location>
</feature>
<dbReference type="Pfam" id="PF06419">
    <property type="entry name" value="COG6_N"/>
    <property type="match status" value="1"/>
</dbReference>
<dbReference type="EMBL" id="JAHUZN010000008">
    <property type="protein sequence ID" value="KAG8486499.1"/>
    <property type="molecule type" value="Genomic_DNA"/>
</dbReference>
<dbReference type="PANTHER" id="PTHR21506:SF0">
    <property type="entry name" value="CONSERVED OLIGOMERIC GOLGI COMPLEX SUBUNIT 6"/>
    <property type="match status" value="1"/>
</dbReference>
<evidence type="ECO:0000256" key="7">
    <source>
        <dbReference type="ARBA" id="ARBA00022927"/>
    </source>
</evidence>
<evidence type="ECO:0000256" key="11">
    <source>
        <dbReference type="RuleBase" id="RU365075"/>
    </source>
</evidence>
<dbReference type="GO" id="GO:0017119">
    <property type="term" value="C:Golgi transport complex"/>
    <property type="evidence" value="ECO:0007669"/>
    <property type="project" value="UniProtKB-UniRule"/>
</dbReference>
<dbReference type="AlphaFoldDB" id="A0A8J5ZEA4"/>
<keyword evidence="9 11" id="KW-0472">Membrane</keyword>
<dbReference type="GO" id="GO:0000139">
    <property type="term" value="C:Golgi membrane"/>
    <property type="evidence" value="ECO:0007669"/>
    <property type="project" value="UniProtKB-SubCell"/>
</dbReference>
<evidence type="ECO:0000256" key="12">
    <source>
        <dbReference type="SAM" id="MobiDB-lite"/>
    </source>
</evidence>
<dbReference type="GO" id="GO:0015031">
    <property type="term" value="P:protein transport"/>
    <property type="evidence" value="ECO:0007669"/>
    <property type="project" value="UniProtKB-KW"/>
</dbReference>
<evidence type="ECO:0000256" key="13">
    <source>
        <dbReference type="SAM" id="Phobius"/>
    </source>
</evidence>
<feature type="domain" description="Conserved oligomeric complex COG6 N-terminal" evidence="15">
    <location>
        <begin position="34"/>
        <end position="145"/>
    </location>
</feature>